<proteinExistence type="predicted"/>
<dbReference type="GO" id="GO:0008270">
    <property type="term" value="F:zinc ion binding"/>
    <property type="evidence" value="ECO:0007669"/>
    <property type="project" value="UniProtKB-KW"/>
</dbReference>
<evidence type="ECO:0000256" key="2">
    <source>
        <dbReference type="ARBA" id="ARBA00004127"/>
    </source>
</evidence>
<evidence type="ECO:0000256" key="15">
    <source>
        <dbReference type="ARBA" id="ARBA00042946"/>
    </source>
</evidence>
<dbReference type="SMART" id="SM00184">
    <property type="entry name" value="RING"/>
    <property type="match status" value="1"/>
</dbReference>
<feature type="compositionally biased region" description="Basic and acidic residues" evidence="17">
    <location>
        <begin position="41"/>
        <end position="54"/>
    </location>
</feature>
<organism evidence="20 21">
    <name type="scientific">Tetraodon nigroviridis</name>
    <name type="common">Spotted green pufferfish</name>
    <name type="synonym">Chelonodon nigroviridis</name>
    <dbReference type="NCBI Taxonomy" id="99883"/>
    <lineage>
        <taxon>Eukaryota</taxon>
        <taxon>Metazoa</taxon>
        <taxon>Chordata</taxon>
        <taxon>Craniata</taxon>
        <taxon>Vertebrata</taxon>
        <taxon>Euteleostomi</taxon>
        <taxon>Actinopterygii</taxon>
        <taxon>Neopterygii</taxon>
        <taxon>Teleostei</taxon>
        <taxon>Neoteleostei</taxon>
        <taxon>Acanthomorphata</taxon>
        <taxon>Eupercaria</taxon>
        <taxon>Tetraodontiformes</taxon>
        <taxon>Tetradontoidea</taxon>
        <taxon>Tetraodontidae</taxon>
        <taxon>Tetraodon</taxon>
    </lineage>
</organism>
<feature type="transmembrane region" description="Helical" evidence="18">
    <location>
        <begin position="210"/>
        <end position="239"/>
    </location>
</feature>
<feature type="transmembrane region" description="Helical" evidence="18">
    <location>
        <begin position="122"/>
        <end position="151"/>
    </location>
</feature>
<comment type="catalytic activity">
    <reaction evidence="1">
        <text>S-ubiquitinyl-[E2 ubiquitin-conjugating enzyme]-L-cysteine + [acceptor protein]-L-lysine = [E2 ubiquitin-conjugating enzyme]-L-cysteine + N(6)-ubiquitinyl-[acceptor protein]-L-lysine.</text>
        <dbReference type="EC" id="2.3.2.27"/>
    </reaction>
</comment>
<accession>H3D251</accession>
<evidence type="ECO:0000256" key="3">
    <source>
        <dbReference type="ARBA" id="ARBA00004906"/>
    </source>
</evidence>
<feature type="transmembrane region" description="Helical" evidence="18">
    <location>
        <begin position="172"/>
        <end position="190"/>
    </location>
</feature>
<sequence>MQPDPKELGAPAGSGLTLNLQPELVTRPPGASGVPDSGVPDSKDARVHIHHGESGEGSSSRRCRVGSHGHSRSQPQGQGRSRTQRRSASETELDPPEADPDSEPNSSLSELRCLIRWLQKSFPFLIILCAKLVLQHILGLAVGVGLYTTFLHVNKSVQTQVFLQDRRSRLRCVWLLLFLSASSLLLYYTFRSETLHNCLVFLGPTVEPLGFWEVLWAVGITNIVIKFLFMGIKCLILLLPFSLVTYRVQGRCLMLTEELGQVHQAMAPVPVWFRYLVTYQEVDGTPGLTLGILLALLYLILKLLGFYGQWTSLLKTVGIFLKGEHTGTAATRSQCGDAGDVCPICQGEFREPRALLCQHIFCDECIALWFNREKSCPLCRTVITEKVYKWRDGATSSHLQIY</sequence>
<dbReference type="InterPro" id="IPR013083">
    <property type="entry name" value="Znf_RING/FYVE/PHD"/>
</dbReference>
<dbReference type="PROSITE" id="PS50089">
    <property type="entry name" value="ZF_RING_2"/>
    <property type="match status" value="1"/>
</dbReference>
<dbReference type="HOGENOM" id="CLU_039460_2_1_1"/>
<evidence type="ECO:0000256" key="7">
    <source>
        <dbReference type="ARBA" id="ARBA00022723"/>
    </source>
</evidence>
<dbReference type="AlphaFoldDB" id="H3D251"/>
<evidence type="ECO:0000259" key="19">
    <source>
        <dbReference type="PROSITE" id="PS50089"/>
    </source>
</evidence>
<dbReference type="GeneTree" id="ENSGT00940000156740"/>
<evidence type="ECO:0000313" key="20">
    <source>
        <dbReference type="Ensembl" id="ENSTNIP00000014589.1"/>
    </source>
</evidence>
<keyword evidence="8 16" id="KW-0863">Zinc-finger</keyword>
<keyword evidence="11 18" id="KW-1133">Transmembrane helix</keyword>
<dbReference type="InterPro" id="IPR017907">
    <property type="entry name" value="Znf_RING_CS"/>
</dbReference>
<dbReference type="PROSITE" id="PS00518">
    <property type="entry name" value="ZF_RING_1"/>
    <property type="match status" value="1"/>
</dbReference>
<evidence type="ECO:0000256" key="16">
    <source>
        <dbReference type="PROSITE-ProRule" id="PRU00175"/>
    </source>
</evidence>
<dbReference type="Gene3D" id="3.30.40.10">
    <property type="entry name" value="Zinc/RING finger domain, C3HC4 (zinc finger)"/>
    <property type="match status" value="1"/>
</dbReference>
<dbReference type="FunCoup" id="H3D251">
    <property type="interactions" value="434"/>
</dbReference>
<feature type="region of interest" description="Disordered" evidence="17">
    <location>
        <begin position="1"/>
        <end position="106"/>
    </location>
</feature>
<evidence type="ECO:0000256" key="17">
    <source>
        <dbReference type="SAM" id="MobiDB-lite"/>
    </source>
</evidence>
<comment type="function">
    <text evidence="13">E3 ubiquitin-protein ligase that acts in the endoplasmic reticulum (ER)-associated degradation (ERAD) pathway, which targets misfolded proteins that accumulate in the endoplasmic reticulum (ER) for ubiquitination and subsequent proteasome-mediated degradation. Protects cells from ER stress-induced apoptosis.</text>
</comment>
<evidence type="ECO:0000256" key="18">
    <source>
        <dbReference type="SAM" id="Phobius"/>
    </source>
</evidence>
<keyword evidence="10" id="KW-0862">Zinc</keyword>
<dbReference type="GO" id="GO:0005783">
    <property type="term" value="C:endoplasmic reticulum"/>
    <property type="evidence" value="ECO:0007669"/>
    <property type="project" value="TreeGrafter"/>
</dbReference>
<dbReference type="GO" id="GO:1904294">
    <property type="term" value="P:positive regulation of ERAD pathway"/>
    <property type="evidence" value="ECO:0007669"/>
    <property type="project" value="InterPro"/>
</dbReference>
<reference evidence="21" key="1">
    <citation type="journal article" date="2004" name="Nature">
        <title>Genome duplication in the teleost fish Tetraodon nigroviridis reveals the early vertebrate proto-karyotype.</title>
        <authorList>
            <person name="Jaillon O."/>
            <person name="Aury J.-M."/>
            <person name="Brunet F."/>
            <person name="Petit J.-L."/>
            <person name="Stange-Thomann N."/>
            <person name="Mauceli E."/>
            <person name="Bouneau L."/>
            <person name="Fischer C."/>
            <person name="Ozouf-Costaz C."/>
            <person name="Bernot A."/>
            <person name="Nicaud S."/>
            <person name="Jaffe D."/>
            <person name="Fisher S."/>
            <person name="Lutfalla G."/>
            <person name="Dossat C."/>
            <person name="Segurens B."/>
            <person name="Dasilva C."/>
            <person name="Salanoubat M."/>
            <person name="Levy M."/>
            <person name="Boudet N."/>
            <person name="Castellano S."/>
            <person name="Anthouard V."/>
            <person name="Jubin C."/>
            <person name="Castelli V."/>
            <person name="Katinka M."/>
            <person name="Vacherie B."/>
            <person name="Biemont C."/>
            <person name="Skalli Z."/>
            <person name="Cattolico L."/>
            <person name="Poulain J."/>
            <person name="De Berardinis V."/>
            <person name="Cruaud C."/>
            <person name="Duprat S."/>
            <person name="Brottier P."/>
            <person name="Coutanceau J.-P."/>
            <person name="Gouzy J."/>
            <person name="Parra G."/>
            <person name="Lardier G."/>
            <person name="Chapple C."/>
            <person name="McKernan K.J."/>
            <person name="McEwan P."/>
            <person name="Bosak S."/>
            <person name="Kellis M."/>
            <person name="Volff J.-N."/>
            <person name="Guigo R."/>
            <person name="Zody M.C."/>
            <person name="Mesirov J."/>
            <person name="Lindblad-Toh K."/>
            <person name="Birren B."/>
            <person name="Nusbaum C."/>
            <person name="Kahn D."/>
            <person name="Robinson-Rechavi M."/>
            <person name="Laudet V."/>
            <person name="Schachter V."/>
            <person name="Quetier F."/>
            <person name="Saurin W."/>
            <person name="Scarpelli C."/>
            <person name="Wincker P."/>
            <person name="Lander E.S."/>
            <person name="Weissenbach J."/>
            <person name="Roest Crollius H."/>
        </authorList>
    </citation>
    <scope>NUCLEOTIDE SEQUENCE [LARGE SCALE GENOMIC DNA]</scope>
</reference>
<comment type="pathway">
    <text evidence="3">Protein modification; protein ubiquitination.</text>
</comment>
<keyword evidence="12 18" id="KW-0472">Membrane</keyword>
<comment type="subcellular location">
    <subcellularLocation>
        <location evidence="2">Endomembrane system</location>
        <topology evidence="2">Multi-pass membrane protein</topology>
    </subcellularLocation>
</comment>
<evidence type="ECO:0000256" key="8">
    <source>
        <dbReference type="ARBA" id="ARBA00022771"/>
    </source>
</evidence>
<keyword evidence="7" id="KW-0479">Metal-binding</keyword>
<keyword evidence="6 18" id="KW-0812">Transmembrane</keyword>
<dbReference type="InterPro" id="IPR044235">
    <property type="entry name" value="RNFT1/2"/>
</dbReference>
<evidence type="ECO:0000256" key="1">
    <source>
        <dbReference type="ARBA" id="ARBA00000900"/>
    </source>
</evidence>
<dbReference type="PANTHER" id="PTHR15860:SF1">
    <property type="entry name" value="E3 UBIQUITIN-PROTEIN LIGASE RNFT1"/>
    <property type="match status" value="1"/>
</dbReference>
<keyword evidence="21" id="KW-1185">Reference proteome</keyword>
<reference evidence="20" key="3">
    <citation type="submission" date="2025-09" db="UniProtKB">
        <authorList>
            <consortium name="Ensembl"/>
        </authorList>
    </citation>
    <scope>IDENTIFICATION</scope>
</reference>
<dbReference type="Ensembl" id="ENSTNIT00000014788.1">
    <property type="protein sequence ID" value="ENSTNIP00000014589.1"/>
    <property type="gene ID" value="ENSTNIG00000011637.1"/>
</dbReference>
<feature type="compositionally biased region" description="Acidic residues" evidence="17">
    <location>
        <begin position="91"/>
        <end position="102"/>
    </location>
</feature>
<evidence type="ECO:0000313" key="21">
    <source>
        <dbReference type="Proteomes" id="UP000007303"/>
    </source>
</evidence>
<keyword evidence="5" id="KW-0808">Transferase</keyword>
<feature type="transmembrane region" description="Helical" evidence="18">
    <location>
        <begin position="288"/>
        <end position="307"/>
    </location>
</feature>
<evidence type="ECO:0000256" key="10">
    <source>
        <dbReference type="ARBA" id="ARBA00022833"/>
    </source>
</evidence>
<evidence type="ECO:0000256" key="4">
    <source>
        <dbReference type="ARBA" id="ARBA00012483"/>
    </source>
</evidence>
<reference evidence="20" key="2">
    <citation type="submission" date="2025-08" db="UniProtKB">
        <authorList>
            <consortium name="Ensembl"/>
        </authorList>
    </citation>
    <scope>IDENTIFICATION</scope>
</reference>
<dbReference type="InParanoid" id="H3D251"/>
<dbReference type="PANTHER" id="PTHR15860">
    <property type="entry name" value="UNCHARACTERIZED RING FINGER-CONTAINING PROTEIN"/>
    <property type="match status" value="1"/>
</dbReference>
<dbReference type="Pfam" id="PF13639">
    <property type="entry name" value="zf-RING_2"/>
    <property type="match status" value="1"/>
</dbReference>
<evidence type="ECO:0000256" key="9">
    <source>
        <dbReference type="ARBA" id="ARBA00022786"/>
    </source>
</evidence>
<feature type="compositionally biased region" description="Low complexity" evidence="17">
    <location>
        <begin position="72"/>
        <end position="81"/>
    </location>
</feature>
<name>H3D251_TETNG</name>
<feature type="compositionally biased region" description="Basic residues" evidence="17">
    <location>
        <begin position="61"/>
        <end position="71"/>
    </location>
</feature>
<evidence type="ECO:0000256" key="11">
    <source>
        <dbReference type="ARBA" id="ARBA00022989"/>
    </source>
</evidence>
<evidence type="ECO:0000256" key="5">
    <source>
        <dbReference type="ARBA" id="ARBA00022679"/>
    </source>
</evidence>
<dbReference type="InterPro" id="IPR001841">
    <property type="entry name" value="Znf_RING"/>
</dbReference>
<dbReference type="GO" id="GO:0061630">
    <property type="term" value="F:ubiquitin protein ligase activity"/>
    <property type="evidence" value="ECO:0007669"/>
    <property type="project" value="UniProtKB-EC"/>
</dbReference>
<feature type="domain" description="RING-type" evidence="19">
    <location>
        <begin position="342"/>
        <end position="380"/>
    </location>
</feature>
<protein>
    <recommendedName>
        <fullName evidence="14">E3 ubiquitin-protein ligase RNFT1</fullName>
        <ecNumber evidence="4">2.3.2.27</ecNumber>
    </recommendedName>
    <alternativeName>
        <fullName evidence="15">RING finger and transmembrane domain-containing protein 1</fullName>
    </alternativeName>
</protein>
<dbReference type="EC" id="2.3.2.27" evidence="4"/>
<dbReference type="Proteomes" id="UP000007303">
    <property type="component" value="Unassembled WGS sequence"/>
</dbReference>
<evidence type="ECO:0000256" key="13">
    <source>
        <dbReference type="ARBA" id="ARBA00037172"/>
    </source>
</evidence>
<evidence type="ECO:0000256" key="12">
    <source>
        <dbReference type="ARBA" id="ARBA00023136"/>
    </source>
</evidence>
<evidence type="ECO:0000256" key="6">
    <source>
        <dbReference type="ARBA" id="ARBA00022692"/>
    </source>
</evidence>
<evidence type="ECO:0000256" key="14">
    <source>
        <dbReference type="ARBA" id="ARBA00039413"/>
    </source>
</evidence>
<dbReference type="SUPFAM" id="SSF57850">
    <property type="entry name" value="RING/U-box"/>
    <property type="match status" value="1"/>
</dbReference>
<dbReference type="OMA" id="GCIHSRL"/>
<keyword evidence="9" id="KW-0833">Ubl conjugation pathway</keyword>